<reference evidence="1 2" key="1">
    <citation type="submission" date="2016-09" db="EMBL/GenBank/DDBJ databases">
        <title>Couchioplanes caeruleus draft genome sequence.</title>
        <authorList>
            <person name="Sheehan J."/>
            <person name="Caffrey P."/>
        </authorList>
    </citation>
    <scope>NUCLEOTIDE SEQUENCE [LARGE SCALE GENOMIC DNA]</scope>
    <source>
        <strain evidence="1 2">DSM 43634</strain>
    </source>
</reference>
<sequence length="119" mass="12499">MTTCRSACGIGLVRTTRVRHDRGQTAEAASVVATAKGAGARLAALGCLVDRLPDPQRADAVAAVVRRAVKVPAEAPDLIAWAAPYLPPDHLVATLRTLALHQVPRAHYQSLRSTGPSTC</sequence>
<dbReference type="Proteomes" id="UP000182486">
    <property type="component" value="Unassembled WGS sequence"/>
</dbReference>
<protein>
    <submittedName>
        <fullName evidence="1">Uncharacterized protein</fullName>
    </submittedName>
</protein>
<proteinExistence type="predicted"/>
<comment type="caution">
    <text evidence="1">The sequence shown here is derived from an EMBL/GenBank/DDBJ whole genome shotgun (WGS) entry which is preliminary data.</text>
</comment>
<evidence type="ECO:0000313" key="2">
    <source>
        <dbReference type="Proteomes" id="UP000182486"/>
    </source>
</evidence>
<dbReference type="RefSeq" id="WP_071805946.1">
    <property type="nucleotide sequence ID" value="NZ_MEIA01000151.1"/>
</dbReference>
<evidence type="ECO:0000313" key="1">
    <source>
        <dbReference type="EMBL" id="OJF13481.1"/>
    </source>
</evidence>
<dbReference type="EMBL" id="MEIA01000151">
    <property type="protein sequence ID" value="OJF13481.1"/>
    <property type="molecule type" value="Genomic_DNA"/>
</dbReference>
<organism evidence="1 2">
    <name type="scientific">Couchioplanes caeruleus subsp. caeruleus</name>
    <dbReference type="NCBI Taxonomy" id="56427"/>
    <lineage>
        <taxon>Bacteria</taxon>
        <taxon>Bacillati</taxon>
        <taxon>Actinomycetota</taxon>
        <taxon>Actinomycetes</taxon>
        <taxon>Micromonosporales</taxon>
        <taxon>Micromonosporaceae</taxon>
        <taxon>Couchioplanes</taxon>
    </lineage>
</organism>
<dbReference type="AlphaFoldDB" id="A0A1K0FL01"/>
<name>A0A1K0FL01_9ACTN</name>
<accession>A0A1K0FL01</accession>
<keyword evidence="2" id="KW-1185">Reference proteome</keyword>
<gene>
    <name evidence="1" type="ORF">BG844_15005</name>
</gene>